<dbReference type="GO" id="GO:0042121">
    <property type="term" value="P:alginic acid biosynthetic process"/>
    <property type="evidence" value="ECO:0007669"/>
    <property type="project" value="InterPro"/>
</dbReference>
<dbReference type="AlphaFoldDB" id="A0A562K3A2"/>
<keyword evidence="6 10" id="KW-1133">Transmembrane helix</keyword>
<dbReference type="RefSeq" id="WP_144540420.1">
    <property type="nucleotide sequence ID" value="NZ_CBCSDC010000010.1"/>
</dbReference>
<feature type="transmembrane region" description="Helical" evidence="10">
    <location>
        <begin position="356"/>
        <end position="373"/>
    </location>
</feature>
<evidence type="ECO:0000256" key="3">
    <source>
        <dbReference type="ARBA" id="ARBA00022475"/>
    </source>
</evidence>
<keyword evidence="3 9" id="KW-1003">Cell membrane</keyword>
<evidence type="ECO:0000256" key="4">
    <source>
        <dbReference type="ARBA" id="ARBA00022679"/>
    </source>
</evidence>
<evidence type="ECO:0000313" key="12">
    <source>
        <dbReference type="Proteomes" id="UP000318667"/>
    </source>
</evidence>
<evidence type="ECO:0000256" key="5">
    <source>
        <dbReference type="ARBA" id="ARBA00022692"/>
    </source>
</evidence>
<dbReference type="InterPro" id="IPR028362">
    <property type="entry name" value="AlgI"/>
</dbReference>
<feature type="transmembrane region" description="Helical" evidence="10">
    <location>
        <begin position="278"/>
        <end position="296"/>
    </location>
</feature>
<dbReference type="PANTHER" id="PTHR13285">
    <property type="entry name" value="ACYLTRANSFERASE"/>
    <property type="match status" value="1"/>
</dbReference>
<evidence type="ECO:0000256" key="2">
    <source>
        <dbReference type="ARBA" id="ARBA00010323"/>
    </source>
</evidence>
<keyword evidence="4 9" id="KW-0808">Transferase</keyword>
<comment type="caution">
    <text evidence="11">The sequence shown here is derived from an EMBL/GenBank/DDBJ whole genome shotgun (WGS) entry which is preliminary data.</text>
</comment>
<feature type="transmembrane region" description="Helical" evidence="10">
    <location>
        <begin position="422"/>
        <end position="441"/>
    </location>
</feature>
<evidence type="ECO:0000256" key="10">
    <source>
        <dbReference type="SAM" id="Phobius"/>
    </source>
</evidence>
<feature type="transmembrane region" description="Helical" evidence="10">
    <location>
        <begin position="189"/>
        <end position="212"/>
    </location>
</feature>
<dbReference type="PANTHER" id="PTHR13285:SF23">
    <property type="entry name" value="TEICHOIC ACID D-ALANYLTRANSFERASE"/>
    <property type="match status" value="1"/>
</dbReference>
<feature type="transmembrane region" description="Helical" evidence="10">
    <location>
        <begin position="148"/>
        <end position="169"/>
    </location>
</feature>
<evidence type="ECO:0000256" key="1">
    <source>
        <dbReference type="ARBA" id="ARBA00004651"/>
    </source>
</evidence>
<dbReference type="OrthoDB" id="9805788at2"/>
<dbReference type="InterPro" id="IPR051085">
    <property type="entry name" value="MB_O-acyltransferase"/>
</dbReference>
<evidence type="ECO:0000256" key="7">
    <source>
        <dbReference type="ARBA" id="ARBA00023136"/>
    </source>
</evidence>
<dbReference type="PIRSF" id="PIRSF500217">
    <property type="entry name" value="AlgI"/>
    <property type="match status" value="1"/>
</dbReference>
<dbReference type="Pfam" id="PF03062">
    <property type="entry name" value="MBOAT"/>
    <property type="match status" value="1"/>
</dbReference>
<keyword evidence="7 9" id="KW-0472">Membrane</keyword>
<evidence type="ECO:0000256" key="8">
    <source>
        <dbReference type="ARBA" id="ARBA00023315"/>
    </source>
</evidence>
<name>A0A562K3A2_9BACI</name>
<dbReference type="Proteomes" id="UP000318667">
    <property type="component" value="Unassembled WGS sequence"/>
</dbReference>
<dbReference type="GO" id="GO:0005886">
    <property type="term" value="C:plasma membrane"/>
    <property type="evidence" value="ECO:0007669"/>
    <property type="project" value="UniProtKB-SubCell"/>
</dbReference>
<feature type="transmembrane region" description="Helical" evidence="10">
    <location>
        <begin position="52"/>
        <end position="68"/>
    </location>
</feature>
<keyword evidence="12" id="KW-1185">Reference proteome</keyword>
<protein>
    <submittedName>
        <fullName evidence="11">D-alanyl-lipoteichoic acid acyltransferase DltB (MBOAT superfamily)</fullName>
    </submittedName>
</protein>
<feature type="transmembrane region" description="Helical" evidence="10">
    <location>
        <begin position="80"/>
        <end position="98"/>
    </location>
</feature>
<organism evidence="11 12">
    <name type="scientific">Cytobacillus oceanisediminis</name>
    <dbReference type="NCBI Taxonomy" id="665099"/>
    <lineage>
        <taxon>Bacteria</taxon>
        <taxon>Bacillati</taxon>
        <taxon>Bacillota</taxon>
        <taxon>Bacilli</taxon>
        <taxon>Bacillales</taxon>
        <taxon>Bacillaceae</taxon>
        <taxon>Cytobacillus</taxon>
    </lineage>
</organism>
<dbReference type="InterPro" id="IPR024194">
    <property type="entry name" value="Ac/AlaTfrase_AlgI/DltB"/>
</dbReference>
<proteinExistence type="inferred from homology"/>
<comment type="subcellular location">
    <subcellularLocation>
        <location evidence="1">Cell membrane</location>
        <topology evidence="1">Multi-pass membrane protein</topology>
    </subcellularLocation>
</comment>
<accession>A0A562K3A2</accession>
<dbReference type="EMBL" id="VLKI01000002">
    <property type="protein sequence ID" value="TWH89723.1"/>
    <property type="molecule type" value="Genomic_DNA"/>
</dbReference>
<dbReference type="GeneID" id="65402232"/>
<feature type="transmembrane region" description="Helical" evidence="10">
    <location>
        <begin position="248"/>
        <end position="266"/>
    </location>
</feature>
<dbReference type="PIRSF" id="PIRSF016636">
    <property type="entry name" value="AlgI_DltB"/>
    <property type="match status" value="1"/>
</dbReference>
<feature type="transmembrane region" description="Helical" evidence="10">
    <location>
        <begin position="6"/>
        <end position="23"/>
    </location>
</feature>
<sequence>MIFNSFEFIFMFLPIVFVLYYLFNKINFTLSKIWLLLSSLFFYSWWNPSYLPLILSSLLVNFFIGTYLGKIKKIGQKKLLLTIGIIFNVSLLGYFKYYDFFVTNLNIAFNTNFNVLHLILPLAISFYTFQQIAYLVDSYRNETKEYNFLNYALFVSFFPQLIAGPIVHHSQVMSQFDNSHNRKINYKNIGLGLFVFSVGLFKKVGIADTFAVWANKGYGMYENLTFVDSWMTSLAYTFQLYFDFSGYSDMAIGAGLLFNIVLPMNFNSPYKALNIQDFWRRWHITLSGFLTKYIYIPLGGNRKGPIRTYINILIIFFVSGFWHGAGWTFIVWGLMHGFASVVNRLWSKAGFTMNKLLAWFITFNFVNATWVFFRAPSFDVAIEVLKGMAGLKGFALPAELSEYSFIQQLTSDFYQYPLDEGFIKPALITLIGFMVAVFAKNSLELKETIKPNWTYAIYVSALIVYSVFQLQKVTEFLYFNF</sequence>
<feature type="transmembrane region" description="Helical" evidence="10">
    <location>
        <begin position="118"/>
        <end position="136"/>
    </location>
</feature>
<feature type="transmembrane region" description="Helical" evidence="10">
    <location>
        <begin position="453"/>
        <end position="471"/>
    </location>
</feature>
<evidence type="ECO:0000313" key="11">
    <source>
        <dbReference type="EMBL" id="TWH89723.1"/>
    </source>
</evidence>
<gene>
    <name evidence="11" type="ORF">IQ19_00970</name>
</gene>
<keyword evidence="5 10" id="KW-0812">Transmembrane</keyword>
<evidence type="ECO:0000256" key="9">
    <source>
        <dbReference type="PIRNR" id="PIRNR016636"/>
    </source>
</evidence>
<comment type="similarity">
    <text evidence="2 9">Belongs to the membrane-bound acyltransferase family.</text>
</comment>
<feature type="transmembrane region" description="Helical" evidence="10">
    <location>
        <begin position="308"/>
        <end position="335"/>
    </location>
</feature>
<reference evidence="11 12" key="1">
    <citation type="journal article" date="2015" name="Stand. Genomic Sci.">
        <title>Genomic Encyclopedia of Bacterial and Archaeal Type Strains, Phase III: the genomes of soil and plant-associated and newly described type strains.</title>
        <authorList>
            <person name="Whitman W.B."/>
            <person name="Woyke T."/>
            <person name="Klenk H.P."/>
            <person name="Zhou Y."/>
            <person name="Lilburn T.G."/>
            <person name="Beck B.J."/>
            <person name="De Vos P."/>
            <person name="Vandamme P."/>
            <person name="Eisen J.A."/>
            <person name="Garrity G."/>
            <person name="Hugenholtz P."/>
            <person name="Kyrpides N.C."/>
        </authorList>
    </citation>
    <scope>NUCLEOTIDE SEQUENCE [LARGE SCALE GENOMIC DNA]</scope>
    <source>
        <strain evidence="11 12">CGMCC 1.10115</strain>
    </source>
</reference>
<evidence type="ECO:0000256" key="6">
    <source>
        <dbReference type="ARBA" id="ARBA00022989"/>
    </source>
</evidence>
<dbReference type="InterPro" id="IPR004299">
    <property type="entry name" value="MBOAT_fam"/>
</dbReference>
<dbReference type="GO" id="GO:0016746">
    <property type="term" value="F:acyltransferase activity"/>
    <property type="evidence" value="ECO:0007669"/>
    <property type="project" value="UniProtKB-KW"/>
</dbReference>
<keyword evidence="8 9" id="KW-0012">Acyltransferase</keyword>